<gene>
    <name evidence="1" type="ordered locus">EAE_20360</name>
</gene>
<dbReference type="EMBL" id="CP002824">
    <property type="protein sequence ID" value="AEG98979.1"/>
    <property type="molecule type" value="Genomic_DNA"/>
</dbReference>
<dbReference type="GeneID" id="93312256"/>
<reference evidence="1 2" key="1">
    <citation type="journal article" date="2012" name="J. Bacteriol.">
        <title>Complete genome sequence of Enterobacter aerogenes KCTC 2190.</title>
        <authorList>
            <person name="Shin S.H."/>
            <person name="Kim S."/>
            <person name="Kim J.Y."/>
            <person name="Lee S."/>
            <person name="Um Y."/>
            <person name="Oh M.K."/>
            <person name="Kim Y.R."/>
            <person name="Lee J."/>
            <person name="Yang K.S."/>
        </authorList>
    </citation>
    <scope>NUCLEOTIDE SEQUENCE [LARGE SCALE GENOMIC DNA]</scope>
    <source>
        <strain evidence="1 2">KCTC 2190</strain>
    </source>
</reference>
<dbReference type="InterPro" id="IPR020280">
    <property type="entry name" value="MccV"/>
</dbReference>
<keyword evidence="2" id="KW-1185">Reference proteome</keyword>
<name>A0A0H3G1C5_KLEAK</name>
<evidence type="ECO:0000313" key="2">
    <source>
        <dbReference type="Proteomes" id="UP000008881"/>
    </source>
</evidence>
<dbReference type="Pfam" id="PF17508">
    <property type="entry name" value="MccV"/>
    <property type="match status" value="1"/>
</dbReference>
<accession>A0A0H3G1C5</accession>
<dbReference type="KEGG" id="eae:EAE_20360"/>
<dbReference type="AlphaFoldDB" id="A0A0H3G1C5"/>
<protein>
    <submittedName>
        <fullName evidence="1">Colicin V synthesis protein</fullName>
    </submittedName>
</protein>
<dbReference type="Proteomes" id="UP000008881">
    <property type="component" value="Chromosome"/>
</dbReference>
<dbReference type="HOGENOM" id="CLU_2232335_0_0_6"/>
<organism evidence="1 2">
    <name type="scientific">Klebsiella aerogenes (strain ATCC 13048 / DSM 30053 / CCUG 1429 / JCM 1235 / KCTC 2190 / NBRC 13534 / NCIMB 10102 / NCTC 10006 / CDC 819-56)</name>
    <name type="common">Enterobacter aerogenes</name>
    <dbReference type="NCBI Taxonomy" id="1028307"/>
    <lineage>
        <taxon>Bacteria</taxon>
        <taxon>Pseudomonadati</taxon>
        <taxon>Pseudomonadota</taxon>
        <taxon>Gammaproteobacteria</taxon>
        <taxon>Enterobacterales</taxon>
        <taxon>Enterobacteriaceae</taxon>
        <taxon>Klebsiella/Raoultella group</taxon>
        <taxon>Klebsiella</taxon>
    </lineage>
</organism>
<proteinExistence type="predicted"/>
<dbReference type="RefSeq" id="WP_015705590.1">
    <property type="nucleotide sequence ID" value="NC_015663.1"/>
</dbReference>
<evidence type="ECO:0000313" key="1">
    <source>
        <dbReference type="EMBL" id="AEG98979.1"/>
    </source>
</evidence>
<dbReference type="OrthoDB" id="6469656at2"/>
<sequence length="105" mass="10582">MKELTNKQLGMVSGAGGDIGREIAQGIGAGAGTFVGGTPGAITGGIAGGQVYDWAATKTPDPAMSPSGLGGTLKQKPANLPSEAWNAAAGRECYWNPNNLNDICY</sequence>